<evidence type="ECO:0000256" key="3">
    <source>
        <dbReference type="ARBA" id="ARBA00012438"/>
    </source>
</evidence>
<comment type="catalytic activity">
    <reaction evidence="1">
        <text>ATP + protein L-histidine = ADP + protein N-phospho-L-histidine.</text>
        <dbReference type="EC" id="2.7.13.3"/>
    </reaction>
</comment>
<dbReference type="PRINTS" id="PR00344">
    <property type="entry name" value="BCTRLSENSOR"/>
</dbReference>
<dbReference type="Pfam" id="PF13581">
    <property type="entry name" value="HATPase_c_2"/>
    <property type="match status" value="1"/>
</dbReference>
<dbReference type="Gene3D" id="3.60.40.10">
    <property type="entry name" value="PPM-type phosphatase domain"/>
    <property type="match status" value="1"/>
</dbReference>
<keyword evidence="4 8" id="KW-0597">Phosphoprotein</keyword>
<organism evidence="11 12">
    <name type="scientific">Nocardia pulmonis</name>
    <dbReference type="NCBI Taxonomy" id="2951408"/>
    <lineage>
        <taxon>Bacteria</taxon>
        <taxon>Bacillati</taxon>
        <taxon>Actinomycetota</taxon>
        <taxon>Actinomycetes</taxon>
        <taxon>Mycobacteriales</taxon>
        <taxon>Nocardiaceae</taxon>
        <taxon>Nocardia</taxon>
    </lineage>
</organism>
<dbReference type="RefSeq" id="WP_251912971.1">
    <property type="nucleotide sequence ID" value="NZ_JAMRXG010000006.1"/>
</dbReference>
<dbReference type="Pfam" id="PF13185">
    <property type="entry name" value="GAF_2"/>
    <property type="match status" value="1"/>
</dbReference>
<keyword evidence="7" id="KW-0902">Two-component regulatory system</keyword>
<evidence type="ECO:0000256" key="4">
    <source>
        <dbReference type="ARBA" id="ARBA00022553"/>
    </source>
</evidence>
<dbReference type="SUPFAM" id="SSF55874">
    <property type="entry name" value="ATPase domain of HSP90 chaperone/DNA topoisomerase II/histidine kinase"/>
    <property type="match status" value="2"/>
</dbReference>
<dbReference type="SMART" id="SM00448">
    <property type="entry name" value="REC"/>
    <property type="match status" value="1"/>
</dbReference>
<gene>
    <name evidence="11" type="ORF">NDR86_16365</name>
</gene>
<dbReference type="SUPFAM" id="SSF47384">
    <property type="entry name" value="Homodimeric domain of signal transducing histidine kinase"/>
    <property type="match status" value="1"/>
</dbReference>
<dbReference type="EMBL" id="JAMRXG010000006">
    <property type="protein sequence ID" value="MCM6775048.1"/>
    <property type="molecule type" value="Genomic_DNA"/>
</dbReference>
<evidence type="ECO:0000256" key="2">
    <source>
        <dbReference type="ARBA" id="ARBA00004236"/>
    </source>
</evidence>
<keyword evidence="12" id="KW-1185">Reference proteome</keyword>
<dbReference type="SMART" id="SM00388">
    <property type="entry name" value="HisKA"/>
    <property type="match status" value="1"/>
</dbReference>
<evidence type="ECO:0000313" key="11">
    <source>
        <dbReference type="EMBL" id="MCM6775048.1"/>
    </source>
</evidence>
<dbReference type="Gene3D" id="3.30.450.40">
    <property type="match status" value="1"/>
</dbReference>
<dbReference type="InterPro" id="IPR011006">
    <property type="entry name" value="CheY-like_superfamily"/>
</dbReference>
<dbReference type="InterPro" id="IPR036097">
    <property type="entry name" value="HisK_dim/P_sf"/>
</dbReference>
<dbReference type="InterPro" id="IPR004358">
    <property type="entry name" value="Sig_transdc_His_kin-like_C"/>
</dbReference>
<name>A0A9X2EBG0_9NOCA</name>
<dbReference type="Pfam" id="PF00512">
    <property type="entry name" value="HisKA"/>
    <property type="match status" value="1"/>
</dbReference>
<evidence type="ECO:0000259" key="10">
    <source>
        <dbReference type="PROSITE" id="PS50110"/>
    </source>
</evidence>
<protein>
    <recommendedName>
        <fullName evidence="3">histidine kinase</fullName>
        <ecNumber evidence="3">2.7.13.3</ecNumber>
    </recommendedName>
</protein>
<dbReference type="InterPro" id="IPR003594">
    <property type="entry name" value="HATPase_dom"/>
</dbReference>
<dbReference type="Gene3D" id="3.30.565.10">
    <property type="entry name" value="Histidine kinase-like ATPase, C-terminal domain"/>
    <property type="match status" value="2"/>
</dbReference>
<dbReference type="PANTHER" id="PTHR43547">
    <property type="entry name" value="TWO-COMPONENT HISTIDINE KINASE"/>
    <property type="match status" value="1"/>
</dbReference>
<comment type="caution">
    <text evidence="11">The sequence shown here is derived from an EMBL/GenBank/DDBJ whole genome shotgun (WGS) entry which is preliminary data.</text>
</comment>
<evidence type="ECO:0000256" key="1">
    <source>
        <dbReference type="ARBA" id="ARBA00000085"/>
    </source>
</evidence>
<evidence type="ECO:0000313" key="12">
    <source>
        <dbReference type="Proteomes" id="UP001139157"/>
    </source>
</evidence>
<dbReference type="InterPro" id="IPR001789">
    <property type="entry name" value="Sig_transdc_resp-reg_receiver"/>
</dbReference>
<dbReference type="Gene3D" id="3.30.450.20">
    <property type="entry name" value="PAS domain"/>
    <property type="match status" value="1"/>
</dbReference>
<evidence type="ECO:0000256" key="7">
    <source>
        <dbReference type="ARBA" id="ARBA00023012"/>
    </source>
</evidence>
<dbReference type="CDD" id="cd17574">
    <property type="entry name" value="REC_OmpR"/>
    <property type="match status" value="1"/>
</dbReference>
<dbReference type="SMART" id="SM00387">
    <property type="entry name" value="HATPase_c"/>
    <property type="match status" value="2"/>
</dbReference>
<keyword evidence="6" id="KW-0418">Kinase</keyword>
<evidence type="ECO:0000256" key="8">
    <source>
        <dbReference type="PROSITE-ProRule" id="PRU00169"/>
    </source>
</evidence>
<feature type="domain" description="Histidine kinase" evidence="9">
    <location>
        <begin position="356"/>
        <end position="569"/>
    </location>
</feature>
<dbReference type="InterPro" id="IPR013656">
    <property type="entry name" value="PAS_4"/>
</dbReference>
<evidence type="ECO:0000256" key="6">
    <source>
        <dbReference type="ARBA" id="ARBA00022777"/>
    </source>
</evidence>
<dbReference type="InterPro" id="IPR036890">
    <property type="entry name" value="HATPase_C_sf"/>
</dbReference>
<dbReference type="Pfam" id="PF02518">
    <property type="entry name" value="HATPase_c"/>
    <property type="match status" value="1"/>
</dbReference>
<dbReference type="Proteomes" id="UP001139157">
    <property type="component" value="Unassembled WGS sequence"/>
</dbReference>
<accession>A0A9X2EBG0</accession>
<dbReference type="SUPFAM" id="SSF55781">
    <property type="entry name" value="GAF domain-like"/>
    <property type="match status" value="2"/>
</dbReference>
<reference evidence="11" key="1">
    <citation type="submission" date="2022-06" db="EMBL/GenBank/DDBJ databases">
        <title>Novel species in genus nocardia.</title>
        <authorList>
            <person name="Li F."/>
        </authorList>
    </citation>
    <scope>NUCLEOTIDE SEQUENCE</scope>
    <source>
        <strain evidence="11">CDC141</strain>
    </source>
</reference>
<feature type="domain" description="Response regulatory" evidence="10">
    <location>
        <begin position="611"/>
        <end position="726"/>
    </location>
</feature>
<dbReference type="SMART" id="SM00331">
    <property type="entry name" value="PP2C_SIG"/>
    <property type="match status" value="1"/>
</dbReference>
<sequence length="1292" mass="139400">MNSAPTHRDESAIPADLAAAIALGGEMGRRLGEFDWAAHPLGPLHSWPSELRSIVAVTLTSRFPIVLWIGQPDLFLVYNDPYSWIMGDKHPAALGAPAREVWWEIWDQIGPMLRSVLETGRSTWSRDLMLPLVTTGQPEERYFTFSYSPLFAADGSIPGVFCAVNETTDRVLSDRRLHLLNDVASAVMAAHTVDEAVREAVSICAQQPADLPFVAVYTRDEQAAEFTLRGATPAVRAHLPRSLAAFTAQDPTRWSRADTVVLEDLRARIPGLATIFEQHEVRQAVVLALGEGSAAGAAVIGINPMRPLDSQYLAFCHLLADQLASAFAAAVSYEQQRQRADALAEIDRAKTAFLTNVSHEFRTPLTLLLGPLDDALAEATDDALADRLATARRNAGRLLRLVDSLLDFSRIEAGRATADPVHADVGALTAHIAGSFTELCRRAGLELIIDCAPVLAEIDTAMWETIVLNLLSNAVKFTFEGSIRVEVRAEPHGSRITVRDTGIGISRKDLDRLFERFYRADNAHGRSVEGSGIGLSLVRGLVELQHGTIEIDSELDRGTAVTIRLPAAAADAPVEFSLAPVDPDNPYVAEAGQWLIETGEDAPPDGGKRELILIADDNADMRRHLARVLSTRWRTMLVADGEAALRAVREHRPDMVVTDVMMPGLDGFEFVAAVRADPALAPTPVLMLSARAGSESASEGFAHGADDYLPKPFGSQELIDRVAARLGAAARERARRRRRDADVLRTTALARLDAALQGTETVAEILTTLRDSHIDAAPAAAVGIAVLDADTDRVRIEYAGDFPTELRDRYHVLDLDAPMPVVAVVRGGHSMVVRDIATLDGRYQHFAQDVAGHIRSLVVHPLRDDASRIFGALLLGWPRPQAFDDTELEVLARTAEMTESALARVRVLQREHRIAVDFQEHLLDLDHRSTGAVVSGVYQPAGEAMRVGGDWYLAAPLEDPARLGISVGDVVGHGLPAAIVMSRLRAALAATALTAADSATVLDTLDRYATGIAGARCATVVYAVIDSDCGTMDYTCAGHPYPLLVTPDGHARYLTGGRRPPIAAWRATGAEATGHERLAPGSLVLLYTDGLIERPGETLDDGFARLRAAVAACARLPVGAVCDELVERMAPPGGYTDDVALLVVRPAHAGPDSLATVVAAVPSEVPPLRDRLRRWIDEIDVDPQRRHDILLAVGEAVTNAIEHGAGSDPRGTVSLEAFRHADHLTATVSDTGRWSRDSSASHREAVRGRGLTLINGLADRVETVRTNRGTRITLRFDLPTATAPTPANGAHP</sequence>
<proteinExistence type="predicted"/>
<dbReference type="InterPro" id="IPR001932">
    <property type="entry name" value="PPM-type_phosphatase-like_dom"/>
</dbReference>
<dbReference type="GO" id="GO:0000155">
    <property type="term" value="F:phosphorelay sensor kinase activity"/>
    <property type="evidence" value="ECO:0007669"/>
    <property type="project" value="InterPro"/>
</dbReference>
<dbReference type="Gene3D" id="3.40.50.2300">
    <property type="match status" value="1"/>
</dbReference>
<dbReference type="CDD" id="cd16936">
    <property type="entry name" value="HATPase_RsbW-like"/>
    <property type="match status" value="1"/>
</dbReference>
<feature type="modified residue" description="4-aspartylphosphate" evidence="8">
    <location>
        <position position="659"/>
    </location>
</feature>
<dbReference type="FunFam" id="3.30.565.10:FF:000006">
    <property type="entry name" value="Sensor histidine kinase WalK"/>
    <property type="match status" value="1"/>
</dbReference>
<dbReference type="SUPFAM" id="SSF52172">
    <property type="entry name" value="CheY-like"/>
    <property type="match status" value="1"/>
</dbReference>
<dbReference type="SMART" id="SM00065">
    <property type="entry name" value="GAF"/>
    <property type="match status" value="1"/>
</dbReference>
<dbReference type="InterPro" id="IPR003661">
    <property type="entry name" value="HisK_dim/P_dom"/>
</dbReference>
<dbReference type="InterPro" id="IPR003018">
    <property type="entry name" value="GAF"/>
</dbReference>
<dbReference type="Pfam" id="PF08448">
    <property type="entry name" value="PAS_4"/>
    <property type="match status" value="1"/>
</dbReference>
<comment type="subcellular location">
    <subcellularLocation>
        <location evidence="2">Cell membrane</location>
    </subcellularLocation>
</comment>
<evidence type="ECO:0000259" key="9">
    <source>
        <dbReference type="PROSITE" id="PS50109"/>
    </source>
</evidence>
<dbReference type="Pfam" id="PF00072">
    <property type="entry name" value="Response_reg"/>
    <property type="match status" value="1"/>
</dbReference>
<dbReference type="GO" id="GO:0005886">
    <property type="term" value="C:plasma membrane"/>
    <property type="evidence" value="ECO:0007669"/>
    <property type="project" value="UniProtKB-SubCell"/>
</dbReference>
<evidence type="ECO:0000256" key="5">
    <source>
        <dbReference type="ARBA" id="ARBA00022679"/>
    </source>
</evidence>
<dbReference type="EC" id="2.7.13.3" evidence="3"/>
<dbReference type="InterPro" id="IPR036457">
    <property type="entry name" value="PPM-type-like_dom_sf"/>
</dbReference>
<dbReference type="Pfam" id="PF07228">
    <property type="entry name" value="SpoIIE"/>
    <property type="match status" value="1"/>
</dbReference>
<dbReference type="PROSITE" id="PS50110">
    <property type="entry name" value="RESPONSE_REGULATORY"/>
    <property type="match status" value="1"/>
</dbReference>
<dbReference type="SUPFAM" id="SSF81606">
    <property type="entry name" value="PP2C-like"/>
    <property type="match status" value="1"/>
</dbReference>
<dbReference type="InterPro" id="IPR029016">
    <property type="entry name" value="GAF-like_dom_sf"/>
</dbReference>
<dbReference type="CDD" id="cd00082">
    <property type="entry name" value="HisKA"/>
    <property type="match status" value="1"/>
</dbReference>
<dbReference type="InterPro" id="IPR005467">
    <property type="entry name" value="His_kinase_dom"/>
</dbReference>
<dbReference type="PANTHER" id="PTHR43547:SF2">
    <property type="entry name" value="HYBRID SIGNAL TRANSDUCTION HISTIDINE KINASE C"/>
    <property type="match status" value="1"/>
</dbReference>
<dbReference type="Gene3D" id="1.10.287.130">
    <property type="match status" value="1"/>
</dbReference>
<keyword evidence="5" id="KW-0808">Transferase</keyword>
<dbReference type="PROSITE" id="PS50109">
    <property type="entry name" value="HIS_KIN"/>
    <property type="match status" value="1"/>
</dbReference>